<reference evidence="3 4" key="1">
    <citation type="submission" date="2020-01" db="EMBL/GenBank/DDBJ databases">
        <title>Sulfitobacter sediminilitoris sp. nov., isolated from a tidal flat.</title>
        <authorList>
            <person name="Park S."/>
            <person name="Yoon J.-H."/>
        </authorList>
    </citation>
    <scope>NUCLEOTIDE SEQUENCE [LARGE SCALE GENOMIC DNA]</scope>
    <source>
        <strain evidence="3 4">JBTF-M27</strain>
    </source>
</reference>
<dbReference type="InterPro" id="IPR002937">
    <property type="entry name" value="Amino_oxidase"/>
</dbReference>
<dbReference type="Pfam" id="PF01593">
    <property type="entry name" value="Amino_oxidase"/>
    <property type="match status" value="2"/>
</dbReference>
<evidence type="ECO:0000313" key="3">
    <source>
        <dbReference type="EMBL" id="NEK21630.1"/>
    </source>
</evidence>
<sequence length="360" mass="38381">MDTDILIIGGGLSGLALAEALVTQGQSPLLVEGRGRLGGRIKTAEVGGGYYDLGPSWFWPGQPRIAALVERFGLTKFDQFAQGILSFEDERGQVQRGRGFASMEGSWRLQGGLGALVMALESCLPDEWVRLDSPVVKVMCRGDAIIAVLSDGETIASRRAVLALPPRIGAQLIFEPALPDATVRAMQAVQTWMAGQAKAVAIYDRPFWRDAGLSGDAMSRHGPLVEVHDASPDAGGPYALFGFVGVPPAHRQDKEALQDAVIAQLTRLFGPDAAAPRQLIVKDWAHDPYTATELDQTSLAAHPDYGLPVAMQGLWDDRLLFAGTEVAAQFGGYIEGALEAAERALNALISDRSGAQGHVS</sequence>
<dbReference type="InterPro" id="IPR036188">
    <property type="entry name" value="FAD/NAD-bd_sf"/>
</dbReference>
<comment type="similarity">
    <text evidence="1">Belongs to the flavin monoamine oxidase family.</text>
</comment>
<dbReference type="SUPFAM" id="SSF54373">
    <property type="entry name" value="FAD-linked reductases, C-terminal domain"/>
    <property type="match status" value="1"/>
</dbReference>
<dbReference type="GO" id="GO:0016491">
    <property type="term" value="F:oxidoreductase activity"/>
    <property type="evidence" value="ECO:0007669"/>
    <property type="project" value="InterPro"/>
</dbReference>
<evidence type="ECO:0000256" key="1">
    <source>
        <dbReference type="ARBA" id="ARBA00005995"/>
    </source>
</evidence>
<accession>A0A6P0C881</accession>
<dbReference type="Gene3D" id="3.90.660.20">
    <property type="entry name" value="Protoporphyrinogen oxidase, mitochondrial, domain 2"/>
    <property type="match status" value="1"/>
</dbReference>
<keyword evidence="4" id="KW-1185">Reference proteome</keyword>
<comment type="caution">
    <text evidence="3">The sequence shown here is derived from an EMBL/GenBank/DDBJ whole genome shotgun (WGS) entry which is preliminary data.</text>
</comment>
<protein>
    <submittedName>
        <fullName evidence="3">NAD(P)-binding protein</fullName>
    </submittedName>
</protein>
<dbReference type="InterPro" id="IPR050703">
    <property type="entry name" value="Flavin_MAO"/>
</dbReference>
<dbReference type="Gene3D" id="3.50.50.60">
    <property type="entry name" value="FAD/NAD(P)-binding domain"/>
    <property type="match status" value="2"/>
</dbReference>
<organism evidence="3 4">
    <name type="scientific">Sulfitobacter sediminilitoris</name>
    <dbReference type="NCBI Taxonomy" id="2698830"/>
    <lineage>
        <taxon>Bacteria</taxon>
        <taxon>Pseudomonadati</taxon>
        <taxon>Pseudomonadota</taxon>
        <taxon>Alphaproteobacteria</taxon>
        <taxon>Rhodobacterales</taxon>
        <taxon>Roseobacteraceae</taxon>
        <taxon>Sulfitobacter</taxon>
    </lineage>
</organism>
<feature type="domain" description="Amine oxidase" evidence="2">
    <location>
        <begin position="104"/>
        <end position="344"/>
    </location>
</feature>
<dbReference type="EMBL" id="JAABNT010000002">
    <property type="protein sequence ID" value="NEK21630.1"/>
    <property type="molecule type" value="Genomic_DNA"/>
</dbReference>
<dbReference type="PANTHER" id="PTHR43563">
    <property type="entry name" value="AMINE OXIDASE"/>
    <property type="match status" value="1"/>
</dbReference>
<dbReference type="RefSeq" id="WP_164352474.1">
    <property type="nucleotide sequence ID" value="NZ_JAABNT010000002.1"/>
</dbReference>
<dbReference type="SUPFAM" id="SSF51905">
    <property type="entry name" value="FAD/NAD(P)-binding domain"/>
    <property type="match status" value="1"/>
</dbReference>
<dbReference type="AlphaFoldDB" id="A0A6P0C881"/>
<feature type="domain" description="Amine oxidase" evidence="2">
    <location>
        <begin position="12"/>
        <end position="80"/>
    </location>
</feature>
<dbReference type="Proteomes" id="UP000468591">
    <property type="component" value="Unassembled WGS sequence"/>
</dbReference>
<evidence type="ECO:0000259" key="2">
    <source>
        <dbReference type="Pfam" id="PF01593"/>
    </source>
</evidence>
<name>A0A6P0C881_9RHOB</name>
<evidence type="ECO:0000313" key="4">
    <source>
        <dbReference type="Proteomes" id="UP000468591"/>
    </source>
</evidence>
<proteinExistence type="inferred from homology"/>
<gene>
    <name evidence="3" type="ORF">GV827_04325</name>
</gene>
<dbReference type="PANTHER" id="PTHR43563:SF14">
    <property type="entry name" value="AMINE OXIDASE"/>
    <property type="match status" value="1"/>
</dbReference>